<dbReference type="Pfam" id="PF04366">
    <property type="entry name" value="Ysc84"/>
    <property type="match status" value="1"/>
</dbReference>
<dbReference type="EMBL" id="JACQCR010000003">
    <property type="protein sequence ID" value="MBI3630742.1"/>
    <property type="molecule type" value="Genomic_DNA"/>
</dbReference>
<dbReference type="Proteomes" id="UP000753196">
    <property type="component" value="Unassembled WGS sequence"/>
</dbReference>
<dbReference type="CDD" id="cd11524">
    <property type="entry name" value="SYLF"/>
    <property type="match status" value="1"/>
</dbReference>
<organism evidence="3 4">
    <name type="scientific">Candidatus Sungiibacteriota bacterium</name>
    <dbReference type="NCBI Taxonomy" id="2750080"/>
    <lineage>
        <taxon>Bacteria</taxon>
        <taxon>Candidatus Sungiibacteriota</taxon>
    </lineage>
</organism>
<protein>
    <submittedName>
        <fullName evidence="3">Lipid-binding SYLF domain-containing protein</fullName>
    </submittedName>
</protein>
<comment type="caution">
    <text evidence="3">The sequence shown here is derived from an EMBL/GenBank/DDBJ whole genome shotgun (WGS) entry which is preliminary data.</text>
</comment>
<proteinExistence type="predicted"/>
<keyword evidence="1" id="KW-0732">Signal</keyword>
<dbReference type="AlphaFoldDB" id="A0A932R127"/>
<gene>
    <name evidence="3" type="ORF">HY221_00155</name>
</gene>
<evidence type="ECO:0000259" key="2">
    <source>
        <dbReference type="Pfam" id="PF04366"/>
    </source>
</evidence>
<reference evidence="3" key="1">
    <citation type="submission" date="2020-07" db="EMBL/GenBank/DDBJ databases">
        <title>Huge and variable diversity of episymbiotic CPR bacteria and DPANN archaea in groundwater ecosystems.</title>
        <authorList>
            <person name="He C.Y."/>
            <person name="Keren R."/>
            <person name="Whittaker M."/>
            <person name="Farag I.F."/>
            <person name="Doudna J."/>
            <person name="Cate J.H.D."/>
            <person name="Banfield J.F."/>
        </authorList>
    </citation>
    <scope>NUCLEOTIDE SEQUENCE</scope>
    <source>
        <strain evidence="3">NC_groundwater_973_Pr1_S-0.2um_54_13</strain>
    </source>
</reference>
<accession>A0A932R127</accession>
<sequence>MQNAKHIFFTLLCVAVVAVSGALPGYANAASSTKEDLTRDADHALEILTRSNATSADIAKQARAVLVFPNIVKAGLVFGGSYGEGVLKVGTVVDGYYNSISASWGLQAGAQSYGYAVFLMNVKALEYIHKTNGWEIGVGPTVVVVNEGVAKNLSSTTLKDDAYAFIFDQQGLMASLSIEGTKISHIKTP</sequence>
<feature type="domain" description="Ysc84 actin-binding" evidence="2">
    <location>
        <begin position="102"/>
        <end position="184"/>
    </location>
</feature>
<evidence type="ECO:0000256" key="1">
    <source>
        <dbReference type="SAM" id="SignalP"/>
    </source>
</evidence>
<evidence type="ECO:0000313" key="4">
    <source>
        <dbReference type="Proteomes" id="UP000753196"/>
    </source>
</evidence>
<feature type="chain" id="PRO_5037366492" evidence="1">
    <location>
        <begin position="30"/>
        <end position="189"/>
    </location>
</feature>
<dbReference type="InterPro" id="IPR007461">
    <property type="entry name" value="Ysc84_actin-binding"/>
</dbReference>
<evidence type="ECO:0000313" key="3">
    <source>
        <dbReference type="EMBL" id="MBI3630742.1"/>
    </source>
</evidence>
<name>A0A932R127_9BACT</name>
<feature type="signal peptide" evidence="1">
    <location>
        <begin position="1"/>
        <end position="29"/>
    </location>
</feature>